<keyword evidence="2" id="KW-1185">Reference proteome</keyword>
<sequence>MLKSKRAKTDPWLARLLAAKPRKVVAVALANKMARTGWALMTRREDYREASAAAA</sequence>
<gene>
    <name evidence="1" type="ORF">DFR50_1861</name>
</gene>
<name>A0A366EF25_9HYPH</name>
<organism evidence="1 2">
    <name type="scientific">Roseiarcus fermentans</name>
    <dbReference type="NCBI Taxonomy" id="1473586"/>
    <lineage>
        <taxon>Bacteria</taxon>
        <taxon>Pseudomonadati</taxon>
        <taxon>Pseudomonadota</taxon>
        <taxon>Alphaproteobacteria</taxon>
        <taxon>Hyphomicrobiales</taxon>
        <taxon>Roseiarcaceae</taxon>
        <taxon>Roseiarcus</taxon>
    </lineage>
</organism>
<comment type="caution">
    <text evidence="1">The sequence shown here is derived from an EMBL/GenBank/DDBJ whole genome shotgun (WGS) entry which is preliminary data.</text>
</comment>
<proteinExistence type="predicted"/>
<evidence type="ECO:0000313" key="2">
    <source>
        <dbReference type="Proteomes" id="UP000253529"/>
    </source>
</evidence>
<evidence type="ECO:0000313" key="1">
    <source>
        <dbReference type="EMBL" id="RBP00019.1"/>
    </source>
</evidence>
<dbReference type="EMBL" id="QNRK01000086">
    <property type="protein sequence ID" value="RBP00019.1"/>
    <property type="molecule type" value="Genomic_DNA"/>
</dbReference>
<dbReference type="Proteomes" id="UP000253529">
    <property type="component" value="Unassembled WGS sequence"/>
</dbReference>
<accession>A0A366EF25</accession>
<evidence type="ECO:0008006" key="3">
    <source>
        <dbReference type="Google" id="ProtNLM"/>
    </source>
</evidence>
<dbReference type="AlphaFoldDB" id="A0A366EF25"/>
<reference evidence="1 2" key="1">
    <citation type="submission" date="2018-06" db="EMBL/GenBank/DDBJ databases">
        <title>Genomic Encyclopedia of Type Strains, Phase IV (KMG-IV): sequencing the most valuable type-strain genomes for metagenomic binning, comparative biology and taxonomic classification.</title>
        <authorList>
            <person name="Goeker M."/>
        </authorList>
    </citation>
    <scope>NUCLEOTIDE SEQUENCE [LARGE SCALE GENOMIC DNA]</scope>
    <source>
        <strain evidence="1 2">DSM 24875</strain>
    </source>
</reference>
<protein>
    <recommendedName>
        <fullName evidence="3">Transposase</fullName>
    </recommendedName>
</protein>